<proteinExistence type="predicted"/>
<evidence type="ECO:0000313" key="1">
    <source>
        <dbReference type="EMBL" id="KKN11534.1"/>
    </source>
</evidence>
<protein>
    <recommendedName>
        <fullName evidence="2">Right handed beta helix domain-containing protein</fullName>
    </recommendedName>
</protein>
<dbReference type="AlphaFoldDB" id="A0A0F9N0Q7"/>
<sequence length="66" mass="7342">MGISTGSGTYSDPHVIEDLIIDDGSSGNYIWIENSNVYFKIENFTVYNAIVWSDAGIKLNNNILNK</sequence>
<gene>
    <name evidence="1" type="ORF">LCGC14_1025600</name>
</gene>
<name>A0A0F9N0Q7_9ZZZZ</name>
<accession>A0A0F9N0Q7</accession>
<reference evidence="1" key="1">
    <citation type="journal article" date="2015" name="Nature">
        <title>Complex archaea that bridge the gap between prokaryotes and eukaryotes.</title>
        <authorList>
            <person name="Spang A."/>
            <person name="Saw J.H."/>
            <person name="Jorgensen S.L."/>
            <person name="Zaremba-Niedzwiedzka K."/>
            <person name="Martijn J."/>
            <person name="Lind A.E."/>
            <person name="van Eijk R."/>
            <person name="Schleper C."/>
            <person name="Guy L."/>
            <person name="Ettema T.J."/>
        </authorList>
    </citation>
    <scope>NUCLEOTIDE SEQUENCE</scope>
</reference>
<comment type="caution">
    <text evidence="1">The sequence shown here is derived from an EMBL/GenBank/DDBJ whole genome shotgun (WGS) entry which is preliminary data.</text>
</comment>
<dbReference type="EMBL" id="LAZR01004125">
    <property type="protein sequence ID" value="KKN11534.1"/>
    <property type="molecule type" value="Genomic_DNA"/>
</dbReference>
<organism evidence="1">
    <name type="scientific">marine sediment metagenome</name>
    <dbReference type="NCBI Taxonomy" id="412755"/>
    <lineage>
        <taxon>unclassified sequences</taxon>
        <taxon>metagenomes</taxon>
        <taxon>ecological metagenomes</taxon>
    </lineage>
</organism>
<evidence type="ECO:0008006" key="2">
    <source>
        <dbReference type="Google" id="ProtNLM"/>
    </source>
</evidence>